<keyword evidence="2 3" id="KW-0040">ANK repeat</keyword>
<dbReference type="OrthoDB" id="341259at2759"/>
<feature type="region of interest" description="Disordered" evidence="5">
    <location>
        <begin position="451"/>
        <end position="491"/>
    </location>
</feature>
<proteinExistence type="predicted"/>
<evidence type="ECO:0000256" key="3">
    <source>
        <dbReference type="PROSITE-ProRule" id="PRU00023"/>
    </source>
</evidence>
<dbReference type="GeneID" id="116295541"/>
<dbReference type="FunCoup" id="A0A6P8HS98">
    <property type="interactions" value="855"/>
</dbReference>
<protein>
    <submittedName>
        <fullName evidence="7">Ankyrin repeat domain-containing protein 24-like isoform X1</fullName>
    </submittedName>
</protein>
<dbReference type="Pfam" id="PF00023">
    <property type="entry name" value="Ank"/>
    <property type="match status" value="1"/>
</dbReference>
<dbReference type="SMART" id="SM00248">
    <property type="entry name" value="ANK"/>
    <property type="match status" value="5"/>
</dbReference>
<accession>A0A6P8HS98</accession>
<dbReference type="Gene3D" id="1.25.40.20">
    <property type="entry name" value="Ankyrin repeat-containing domain"/>
    <property type="match status" value="2"/>
</dbReference>
<dbReference type="AlphaFoldDB" id="A0A6P8HS98"/>
<dbReference type="PROSITE" id="PS50088">
    <property type="entry name" value="ANK_REPEAT"/>
    <property type="match status" value="4"/>
</dbReference>
<name>A0A6P8HS98_ACTTE</name>
<dbReference type="Proteomes" id="UP000515163">
    <property type="component" value="Unplaced"/>
</dbReference>
<dbReference type="PROSITE" id="PS50297">
    <property type="entry name" value="ANK_REP_REGION"/>
    <property type="match status" value="4"/>
</dbReference>
<feature type="repeat" description="ANK" evidence="3">
    <location>
        <begin position="161"/>
        <end position="193"/>
    </location>
</feature>
<sequence>MKKIKGKLVKRSSQTNLHVDSSLEWSKYDERLMECVHQNDVVRLRATIAKKPVSVIKLSPNGTTALHTACEKGNVECLEIMLKENPDLSIVDRSGCIALGLAAKQGSVECIEKILEYNSDTIGFQDYHKKTALHYAAAKGHYDCVNRLLENDKYIDVRDKDGRTPLLMGIQSGKEDVVKLLLDKGAKVNITDNSKKTALMYASLLGHEKSVDLLLKRGANSNLQDSNGHTAEDYARIIGYKDIITAIRNAPTVATWDAGDDNEEEKEEEKEEISNGELVLAFNSHEEEDDTSVMTNHNNSRNISPKMVSSVGSERVSLQDSFSSKASTTMSSLTMQRDLTIDIKELEEENEMLNQELTKLRVQHQKTIERLRITEDELNSVKKKPLPPDIIHINGSMDNDDLIEKKERRIEELETQISKLKIELVTETRAKQNAEREIETLKMQLESYQAKEENNRNSLSDDELDDLDLPGVDEINSSDKTPQKVPSPDILSSLNDEISMLKRQNQSLKQQLKEQISREINHNDLIEESSIPLQVYQQLKDSSEEEIFSLSEQIEELKIKNEELEIKITETVENCQQCLARQKTDAEKGSDTSHKKYLESEVKRLRKKMKEKVSEFERTLSLYRLHLLSSVQGELDPDVNEALQMIISLRASEQFC</sequence>
<evidence type="ECO:0000256" key="1">
    <source>
        <dbReference type="ARBA" id="ARBA00022737"/>
    </source>
</evidence>
<evidence type="ECO:0000313" key="7">
    <source>
        <dbReference type="RefSeq" id="XP_031559249.1"/>
    </source>
</evidence>
<gene>
    <name evidence="7" type="primary">LOC116295541</name>
</gene>
<keyword evidence="6" id="KW-1185">Reference proteome</keyword>
<evidence type="ECO:0000256" key="5">
    <source>
        <dbReference type="SAM" id="MobiDB-lite"/>
    </source>
</evidence>
<dbReference type="PRINTS" id="PR01415">
    <property type="entry name" value="ANKYRIN"/>
</dbReference>
<evidence type="ECO:0000313" key="6">
    <source>
        <dbReference type="Proteomes" id="UP000515163"/>
    </source>
</evidence>
<feature type="repeat" description="ANK" evidence="3">
    <location>
        <begin position="128"/>
        <end position="160"/>
    </location>
</feature>
<evidence type="ECO:0000256" key="2">
    <source>
        <dbReference type="ARBA" id="ARBA00023043"/>
    </source>
</evidence>
<dbReference type="PANTHER" id="PTHR24161">
    <property type="entry name" value="ANK_REP_REGION DOMAIN-CONTAINING PROTEIN-RELATED"/>
    <property type="match status" value="1"/>
</dbReference>
<keyword evidence="4" id="KW-0175">Coiled coil</keyword>
<evidence type="ECO:0000256" key="4">
    <source>
        <dbReference type="SAM" id="Coils"/>
    </source>
</evidence>
<dbReference type="SUPFAM" id="SSF48403">
    <property type="entry name" value="Ankyrin repeat"/>
    <property type="match status" value="1"/>
</dbReference>
<reference evidence="7" key="1">
    <citation type="submission" date="2025-08" db="UniProtKB">
        <authorList>
            <consortium name="RefSeq"/>
        </authorList>
    </citation>
    <scope>IDENTIFICATION</scope>
    <source>
        <tissue evidence="7">Tentacle</tissue>
    </source>
</reference>
<dbReference type="InterPro" id="IPR002110">
    <property type="entry name" value="Ankyrin_rpt"/>
</dbReference>
<dbReference type="PANTHER" id="PTHR24161:SF21">
    <property type="entry name" value="ANKYRIN REPEAT DOMAIN-CONTAINING PROTEIN 35"/>
    <property type="match status" value="1"/>
</dbReference>
<organism evidence="6 7">
    <name type="scientific">Actinia tenebrosa</name>
    <name type="common">Australian red waratah sea anemone</name>
    <dbReference type="NCBI Taxonomy" id="6105"/>
    <lineage>
        <taxon>Eukaryota</taxon>
        <taxon>Metazoa</taxon>
        <taxon>Cnidaria</taxon>
        <taxon>Anthozoa</taxon>
        <taxon>Hexacorallia</taxon>
        <taxon>Actiniaria</taxon>
        <taxon>Actiniidae</taxon>
        <taxon>Actinia</taxon>
    </lineage>
</organism>
<feature type="coiled-coil region" evidence="4">
    <location>
        <begin position="491"/>
        <end position="615"/>
    </location>
</feature>
<dbReference type="InParanoid" id="A0A6P8HS98"/>
<dbReference type="RefSeq" id="XP_031559249.1">
    <property type="nucleotide sequence ID" value="XM_031703389.1"/>
</dbReference>
<keyword evidence="1" id="KW-0677">Repeat</keyword>
<dbReference type="KEGG" id="aten:116295541"/>
<feature type="repeat" description="ANK" evidence="3">
    <location>
        <begin position="61"/>
        <end position="93"/>
    </location>
</feature>
<dbReference type="Pfam" id="PF12796">
    <property type="entry name" value="Ank_2"/>
    <property type="match status" value="2"/>
</dbReference>
<dbReference type="InterPro" id="IPR036770">
    <property type="entry name" value="Ankyrin_rpt-contain_sf"/>
</dbReference>
<feature type="repeat" description="ANK" evidence="3">
    <location>
        <begin position="194"/>
        <end position="226"/>
    </location>
</feature>